<dbReference type="OrthoDB" id="1263307at2759"/>
<dbReference type="RefSeq" id="XP_040732164.1">
    <property type="nucleotide sequence ID" value="XM_040875941.1"/>
</dbReference>
<dbReference type="EMBL" id="MIKG01000006">
    <property type="protein sequence ID" value="RAO67648.1"/>
    <property type="molecule type" value="Genomic_DNA"/>
</dbReference>
<keyword evidence="3" id="KW-1185">Reference proteome</keyword>
<sequence length="240" mass="25433">MAPTVFFVPGLWEGPSVFDSVSSLLSKDGITSEFATLRSTGTTSPGNPSMQDDINGIRADLEPTIYRGDDVVLVLHSAAGFLGSAAVEGLVVKHPRERGENGGVVGIVFITAGILDVGQPHPPMAAFTIIEGGAMYCREPETALFGDLPESERPALLASLQTQPAENWDNITVSYCAWKDVPSVYLICENDTVIPPPVQEHCAALAGSSIERCSAGHVPQLSQPERVVEVIKGAITQFSS</sequence>
<accession>A0A364KVR7</accession>
<proteinExistence type="predicted"/>
<dbReference type="InterPro" id="IPR029058">
    <property type="entry name" value="AB_hydrolase_fold"/>
</dbReference>
<dbReference type="STRING" id="1196081.A0A364KVR7"/>
<dbReference type="PANTHER" id="PTHR37017">
    <property type="entry name" value="AB HYDROLASE-1 DOMAIN-CONTAINING PROTEIN-RELATED"/>
    <property type="match status" value="1"/>
</dbReference>
<dbReference type="Gene3D" id="3.40.50.1820">
    <property type="entry name" value="alpha/beta hydrolase"/>
    <property type="match status" value="1"/>
</dbReference>
<dbReference type="GeneID" id="63792876"/>
<dbReference type="Proteomes" id="UP000249363">
    <property type="component" value="Unassembled WGS sequence"/>
</dbReference>
<dbReference type="PANTHER" id="PTHR37017:SF3">
    <property type="entry name" value="AB HYDROLASE-1 DOMAIN-CONTAINING PROTEIN"/>
    <property type="match status" value="1"/>
</dbReference>
<comment type="caution">
    <text evidence="2">The sequence shown here is derived from an EMBL/GenBank/DDBJ whole genome shotgun (WGS) entry which is preliminary data.</text>
</comment>
<gene>
    <name evidence="2" type="ORF">BHQ10_003660</name>
</gene>
<protein>
    <recommendedName>
        <fullName evidence="1">AB hydrolase-1 domain-containing protein</fullName>
    </recommendedName>
</protein>
<name>A0A364KVR7_TALAM</name>
<evidence type="ECO:0000313" key="2">
    <source>
        <dbReference type="EMBL" id="RAO67648.1"/>
    </source>
</evidence>
<evidence type="ECO:0000259" key="1">
    <source>
        <dbReference type="Pfam" id="PF12697"/>
    </source>
</evidence>
<evidence type="ECO:0000313" key="3">
    <source>
        <dbReference type="Proteomes" id="UP000249363"/>
    </source>
</evidence>
<organism evidence="2 3">
    <name type="scientific">Talaromyces amestolkiae</name>
    <dbReference type="NCBI Taxonomy" id="1196081"/>
    <lineage>
        <taxon>Eukaryota</taxon>
        <taxon>Fungi</taxon>
        <taxon>Dikarya</taxon>
        <taxon>Ascomycota</taxon>
        <taxon>Pezizomycotina</taxon>
        <taxon>Eurotiomycetes</taxon>
        <taxon>Eurotiomycetidae</taxon>
        <taxon>Eurotiales</taxon>
        <taxon>Trichocomaceae</taxon>
        <taxon>Talaromyces</taxon>
        <taxon>Talaromyces sect. Talaromyces</taxon>
    </lineage>
</organism>
<feature type="domain" description="AB hydrolase-1" evidence="1">
    <location>
        <begin position="5"/>
        <end position="229"/>
    </location>
</feature>
<dbReference type="InterPro" id="IPR000073">
    <property type="entry name" value="AB_hydrolase_1"/>
</dbReference>
<dbReference type="AlphaFoldDB" id="A0A364KVR7"/>
<dbReference type="Pfam" id="PF12697">
    <property type="entry name" value="Abhydrolase_6"/>
    <property type="match status" value="1"/>
</dbReference>
<dbReference type="InterPro" id="IPR052897">
    <property type="entry name" value="Sec-Metab_Biosynth_Hydrolase"/>
</dbReference>
<reference evidence="2 3" key="1">
    <citation type="journal article" date="2017" name="Biotechnol. Biofuels">
        <title>Differential beta-glucosidase expression as a function of carbon source availability in Talaromyces amestolkiae: a genomic and proteomic approach.</title>
        <authorList>
            <person name="de Eugenio L.I."/>
            <person name="Mendez-Liter J.A."/>
            <person name="Nieto-Dominguez M."/>
            <person name="Alonso L."/>
            <person name="Gil-Munoz J."/>
            <person name="Barriuso J."/>
            <person name="Prieto A."/>
            <person name="Martinez M.J."/>
        </authorList>
    </citation>
    <scope>NUCLEOTIDE SEQUENCE [LARGE SCALE GENOMIC DNA]</scope>
    <source>
        <strain evidence="2 3">CIB</strain>
    </source>
</reference>
<dbReference type="SUPFAM" id="SSF53474">
    <property type="entry name" value="alpha/beta-Hydrolases"/>
    <property type="match status" value="1"/>
</dbReference>